<dbReference type="OrthoDB" id="7052298at2"/>
<protein>
    <submittedName>
        <fullName evidence="1">Uncharacterized protein</fullName>
    </submittedName>
</protein>
<dbReference type="RefSeq" id="WP_144909892.1">
    <property type="nucleotide sequence ID" value="NZ_VLLI01000002.1"/>
</dbReference>
<sequence>MAQHKLPEGNEFIEGLRVLGAVLGYATESEFPVIATDPEGIAVDVAWFLEKGQKFPLFIFEVETTASNSMVYNPLKVLSKPNEIFEKPLFYFQIVLNQGQNSSRIDDLKRAYGIYNYRVYRLSLSEELLLISDILSQHRRLSGELDIVKLVDFIKQSQWVNLSIPGLINQIRLLDFEIKSGEFLQSIGILSLKYQDIVSIYCSELEKFYAASIDYHYDTNYQTYIGMHFPVALHLGIRAANVTGKLEKGYCFEKLVTWQNNGERLTMVGPHFGLSQDYDQFLIYMSGGYFALLACLFDGLDNSRIYFCDELEKIINASALEYRIFNYLWLMLIAPRKQTGKTYIDKASQFFVDQNFFSKEIAANLPFLADDELLYDFQNAHDEFSAGEFFNKSDYEVNTELLTQTAIAALVDPGTNEEIGQILKAYLLKP</sequence>
<organism evidence="1 2">
    <name type="scientific">Mucilaginibacter frigoritolerans</name>
    <dbReference type="NCBI Taxonomy" id="652788"/>
    <lineage>
        <taxon>Bacteria</taxon>
        <taxon>Pseudomonadati</taxon>
        <taxon>Bacteroidota</taxon>
        <taxon>Sphingobacteriia</taxon>
        <taxon>Sphingobacteriales</taxon>
        <taxon>Sphingobacteriaceae</taxon>
        <taxon>Mucilaginibacter</taxon>
    </lineage>
</organism>
<keyword evidence="2" id="KW-1185">Reference proteome</keyword>
<dbReference type="AlphaFoldDB" id="A0A562UBX7"/>
<dbReference type="Proteomes" id="UP000317010">
    <property type="component" value="Unassembled WGS sequence"/>
</dbReference>
<accession>A0A562UBX7</accession>
<name>A0A562UBX7_9SPHI</name>
<evidence type="ECO:0000313" key="2">
    <source>
        <dbReference type="Proteomes" id="UP000317010"/>
    </source>
</evidence>
<reference evidence="1 2" key="1">
    <citation type="submission" date="2019-07" db="EMBL/GenBank/DDBJ databases">
        <title>Genomic Encyclopedia of Archaeal and Bacterial Type Strains, Phase II (KMG-II): from individual species to whole genera.</title>
        <authorList>
            <person name="Goeker M."/>
        </authorList>
    </citation>
    <scope>NUCLEOTIDE SEQUENCE [LARGE SCALE GENOMIC DNA]</scope>
    <source>
        <strain evidence="1 2">ATCC BAA-1854</strain>
    </source>
</reference>
<evidence type="ECO:0000313" key="1">
    <source>
        <dbReference type="EMBL" id="TWJ03296.1"/>
    </source>
</evidence>
<proteinExistence type="predicted"/>
<dbReference type="EMBL" id="VLLI01000002">
    <property type="protein sequence ID" value="TWJ03296.1"/>
    <property type="molecule type" value="Genomic_DNA"/>
</dbReference>
<comment type="caution">
    <text evidence="1">The sequence shown here is derived from an EMBL/GenBank/DDBJ whole genome shotgun (WGS) entry which is preliminary data.</text>
</comment>
<gene>
    <name evidence="1" type="ORF">JN11_00834</name>
</gene>